<evidence type="ECO:0000313" key="2">
    <source>
        <dbReference type="Proteomes" id="UP001230685"/>
    </source>
</evidence>
<gene>
    <name evidence="1" type="ORF">Q5H91_03155</name>
</gene>
<protein>
    <recommendedName>
        <fullName evidence="3">Type II secretion system protein</fullName>
    </recommendedName>
</protein>
<keyword evidence="2" id="KW-1185">Reference proteome</keyword>
<accession>A0ABT9EHV1</accession>
<evidence type="ECO:0000313" key="1">
    <source>
        <dbReference type="EMBL" id="MDP1026198.1"/>
    </source>
</evidence>
<name>A0ABT9EHV1_9SPHN</name>
<dbReference type="Proteomes" id="UP001230685">
    <property type="component" value="Unassembled WGS sequence"/>
</dbReference>
<proteinExistence type="predicted"/>
<sequence length="79" mass="8635">MSVISVLVFAGAVALAVSVILASIVPQWRRILRLASGRTEASFSFAPLRQLAQAERRIAVRRWAAMPVPASIHRLREAA</sequence>
<dbReference type="RefSeq" id="WP_305171754.1">
    <property type="nucleotide sequence ID" value="NZ_JAUUDS010000001.1"/>
</dbReference>
<comment type="caution">
    <text evidence="1">The sequence shown here is derived from an EMBL/GenBank/DDBJ whole genome shotgun (WGS) entry which is preliminary data.</text>
</comment>
<organism evidence="1 2">
    <name type="scientific">Sphingomonas aurea</name>
    <dbReference type="NCBI Taxonomy" id="3063994"/>
    <lineage>
        <taxon>Bacteria</taxon>
        <taxon>Pseudomonadati</taxon>
        <taxon>Pseudomonadota</taxon>
        <taxon>Alphaproteobacteria</taxon>
        <taxon>Sphingomonadales</taxon>
        <taxon>Sphingomonadaceae</taxon>
        <taxon>Sphingomonas</taxon>
    </lineage>
</organism>
<reference evidence="1 2" key="1">
    <citation type="submission" date="2023-07" db="EMBL/GenBank/DDBJ databases">
        <authorList>
            <person name="Kim M.K."/>
        </authorList>
    </citation>
    <scope>NUCLEOTIDE SEQUENCE [LARGE SCALE GENOMIC DNA]</scope>
    <source>
        <strain evidence="1 2">KR1UV-12</strain>
    </source>
</reference>
<evidence type="ECO:0008006" key="3">
    <source>
        <dbReference type="Google" id="ProtNLM"/>
    </source>
</evidence>
<dbReference type="EMBL" id="JAUUDS010000001">
    <property type="protein sequence ID" value="MDP1026198.1"/>
    <property type="molecule type" value="Genomic_DNA"/>
</dbReference>